<dbReference type="EMBL" id="MIJE01000031">
    <property type="protein sequence ID" value="OEF96593.1"/>
    <property type="molecule type" value="Genomic_DNA"/>
</dbReference>
<gene>
    <name evidence="7" type="ORF">BHF68_08080</name>
</gene>
<dbReference type="GO" id="GO:0055085">
    <property type="term" value="P:transmembrane transport"/>
    <property type="evidence" value="ECO:0007669"/>
    <property type="project" value="TreeGrafter"/>
</dbReference>
<feature type="transmembrane region" description="Helical" evidence="6">
    <location>
        <begin position="219"/>
        <end position="237"/>
    </location>
</feature>
<dbReference type="Proteomes" id="UP000094296">
    <property type="component" value="Unassembled WGS sequence"/>
</dbReference>
<name>A0A1E5G120_9FIRM</name>
<evidence type="ECO:0000256" key="4">
    <source>
        <dbReference type="ARBA" id="ARBA00022989"/>
    </source>
</evidence>
<dbReference type="AlphaFoldDB" id="A0A1E5G120"/>
<reference evidence="7 8" key="1">
    <citation type="submission" date="2016-09" db="EMBL/GenBank/DDBJ databases">
        <title>Draft genome sequence for the type strain of Desulfuribacillus alkaliarsenatis AHT28, an obligately anaerobic, sulfidogenic bacterium isolated from Russian soda lake sediments.</title>
        <authorList>
            <person name="Abin C.A."/>
            <person name="Hollibaugh J.T."/>
        </authorList>
    </citation>
    <scope>NUCLEOTIDE SEQUENCE [LARGE SCALE GENOMIC DNA]</scope>
    <source>
        <strain evidence="7 8">AHT28</strain>
    </source>
</reference>
<dbReference type="InterPro" id="IPR002549">
    <property type="entry name" value="AI-2E-like"/>
</dbReference>
<dbReference type="InterPro" id="IPR014227">
    <property type="entry name" value="YtvI-like"/>
</dbReference>
<evidence type="ECO:0000256" key="1">
    <source>
        <dbReference type="ARBA" id="ARBA00004141"/>
    </source>
</evidence>
<evidence type="ECO:0000256" key="2">
    <source>
        <dbReference type="ARBA" id="ARBA00009773"/>
    </source>
</evidence>
<dbReference type="PANTHER" id="PTHR21716:SF68">
    <property type="entry name" value="TRANSPORT PROTEIN YTVI-RELATED"/>
    <property type="match status" value="1"/>
</dbReference>
<dbReference type="NCBIfam" id="TIGR02872">
    <property type="entry name" value="spore_ytvI"/>
    <property type="match status" value="1"/>
</dbReference>
<comment type="caution">
    <text evidence="7">The sequence shown here is derived from an EMBL/GenBank/DDBJ whole genome shotgun (WGS) entry which is preliminary data.</text>
</comment>
<feature type="transmembrane region" description="Helical" evidence="6">
    <location>
        <begin position="62"/>
        <end position="82"/>
    </location>
</feature>
<comment type="similarity">
    <text evidence="2">Belongs to the autoinducer-2 exporter (AI-2E) (TC 2.A.86) family.</text>
</comment>
<dbReference type="RefSeq" id="WP_069643602.1">
    <property type="nucleotide sequence ID" value="NZ_MIJE01000031.1"/>
</dbReference>
<feature type="transmembrane region" description="Helical" evidence="6">
    <location>
        <begin position="159"/>
        <end position="179"/>
    </location>
</feature>
<evidence type="ECO:0000313" key="8">
    <source>
        <dbReference type="Proteomes" id="UP000094296"/>
    </source>
</evidence>
<accession>A0A1E5G120</accession>
<comment type="subcellular location">
    <subcellularLocation>
        <location evidence="1">Membrane</location>
        <topology evidence="1">Multi-pass membrane protein</topology>
    </subcellularLocation>
</comment>
<dbReference type="STRING" id="766136.BHF68_08080"/>
<keyword evidence="3 6" id="KW-0812">Transmembrane</keyword>
<organism evidence="7 8">
    <name type="scientific">Desulfuribacillus alkaliarsenatis</name>
    <dbReference type="NCBI Taxonomy" id="766136"/>
    <lineage>
        <taxon>Bacteria</taxon>
        <taxon>Bacillati</taxon>
        <taxon>Bacillota</taxon>
        <taxon>Desulfuribacillia</taxon>
        <taxon>Desulfuribacillales</taxon>
        <taxon>Desulfuribacillaceae</taxon>
        <taxon>Desulfuribacillus</taxon>
    </lineage>
</organism>
<keyword evidence="5 6" id="KW-0472">Membrane</keyword>
<feature type="transmembrane region" description="Helical" evidence="6">
    <location>
        <begin position="316"/>
        <end position="338"/>
    </location>
</feature>
<feature type="transmembrane region" description="Helical" evidence="6">
    <location>
        <begin position="243"/>
        <end position="266"/>
    </location>
</feature>
<evidence type="ECO:0000256" key="5">
    <source>
        <dbReference type="ARBA" id="ARBA00023136"/>
    </source>
</evidence>
<feature type="transmembrane region" description="Helical" evidence="6">
    <location>
        <begin position="7"/>
        <end position="24"/>
    </location>
</feature>
<proteinExistence type="inferred from homology"/>
<evidence type="ECO:0000256" key="6">
    <source>
        <dbReference type="SAM" id="Phobius"/>
    </source>
</evidence>
<sequence length="353" mass="39608">MFQKSTLIKVLIFILAVAAIVFIYQYASGFVPIILAFLTALMLEPLVKFIQKRGKFEGRLPAVAISFVVYVLLLASIIYLTVTKIFQQLIRLLNQLPNYISDVLILNEYLATEINRLIADIPQKHLIINEIEKQGEVLLTKVSVFTQNLIPIIASSVQALPALLVIFIVYLITVFLFSLDLPLIIKKFYGLFKEETAEKIAYVFDRLGNVVVGFFKAQFLVSIVIFIASYIGLLIIAPERAFIMAIIIWIIDVIPFIGSILVLAPWILYSLLLGNTSLAVKLIILQIVLLALRRTLEPKIMGRHIGLAALPTLLSMYFGIYFLGIVGLVLGPIIFIAVKSAYEAKIFTINYKL</sequence>
<dbReference type="PANTHER" id="PTHR21716">
    <property type="entry name" value="TRANSMEMBRANE PROTEIN"/>
    <property type="match status" value="1"/>
</dbReference>
<keyword evidence="4 6" id="KW-1133">Transmembrane helix</keyword>
<protein>
    <submittedName>
        <fullName evidence="7">Sporulation integral membrane protein YtvI</fullName>
    </submittedName>
</protein>
<feature type="transmembrane region" description="Helical" evidence="6">
    <location>
        <begin position="278"/>
        <end position="296"/>
    </location>
</feature>
<feature type="transmembrane region" description="Helical" evidence="6">
    <location>
        <begin position="30"/>
        <end position="50"/>
    </location>
</feature>
<keyword evidence="8" id="KW-1185">Reference proteome</keyword>
<evidence type="ECO:0000256" key="3">
    <source>
        <dbReference type="ARBA" id="ARBA00022692"/>
    </source>
</evidence>
<dbReference type="Pfam" id="PF01594">
    <property type="entry name" value="AI-2E_transport"/>
    <property type="match status" value="1"/>
</dbReference>
<evidence type="ECO:0000313" key="7">
    <source>
        <dbReference type="EMBL" id="OEF96593.1"/>
    </source>
</evidence>
<dbReference type="GO" id="GO:0016020">
    <property type="term" value="C:membrane"/>
    <property type="evidence" value="ECO:0007669"/>
    <property type="project" value="UniProtKB-SubCell"/>
</dbReference>